<name>A0A517W9C0_9PLAN</name>
<protein>
    <submittedName>
        <fullName evidence="2">Uncharacterized protein</fullName>
    </submittedName>
</protein>
<dbReference type="EMBL" id="CP036347">
    <property type="protein sequence ID" value="QDU01825.1"/>
    <property type="molecule type" value="Genomic_DNA"/>
</dbReference>
<proteinExistence type="predicted"/>
<dbReference type="Proteomes" id="UP000320722">
    <property type="component" value="Chromosome"/>
</dbReference>
<reference evidence="2 3" key="1">
    <citation type="submission" date="2019-02" db="EMBL/GenBank/DDBJ databases">
        <title>Deep-cultivation of Planctomycetes and their phenomic and genomic characterization uncovers novel biology.</title>
        <authorList>
            <person name="Wiegand S."/>
            <person name="Jogler M."/>
            <person name="Boedeker C."/>
            <person name="Pinto D."/>
            <person name="Vollmers J."/>
            <person name="Rivas-Marin E."/>
            <person name="Kohn T."/>
            <person name="Peeters S.H."/>
            <person name="Heuer A."/>
            <person name="Rast P."/>
            <person name="Oberbeckmann S."/>
            <person name="Bunk B."/>
            <person name="Jeske O."/>
            <person name="Meyerdierks A."/>
            <person name="Storesund J.E."/>
            <person name="Kallscheuer N."/>
            <person name="Luecker S."/>
            <person name="Lage O.M."/>
            <person name="Pohl T."/>
            <person name="Merkel B.J."/>
            <person name="Hornburger P."/>
            <person name="Mueller R.-W."/>
            <person name="Bruemmer F."/>
            <person name="Labrenz M."/>
            <person name="Spormann A.M."/>
            <person name="Op den Camp H."/>
            <person name="Overmann J."/>
            <person name="Amann R."/>
            <person name="Jetten M.S.M."/>
            <person name="Mascher T."/>
            <person name="Medema M.H."/>
            <person name="Devos D.P."/>
            <person name="Kaster A.-K."/>
            <person name="Ovreas L."/>
            <person name="Rohde M."/>
            <person name="Galperin M.Y."/>
            <person name="Jogler C."/>
        </authorList>
    </citation>
    <scope>NUCLEOTIDE SEQUENCE [LARGE SCALE GENOMIC DNA]</scope>
    <source>
        <strain evidence="2 3">V6</strain>
    </source>
</reference>
<sequence>MSKLPNRKTAPHHKRRSGAHVPARLATHKPISNGPLDPNLTIIPIGSTAVR</sequence>
<gene>
    <name evidence="2" type="ORF">V6x_15080</name>
</gene>
<dbReference type="AlphaFoldDB" id="A0A517W9C0"/>
<accession>A0A517W9C0</accession>
<evidence type="ECO:0000256" key="1">
    <source>
        <dbReference type="SAM" id="MobiDB-lite"/>
    </source>
</evidence>
<feature type="compositionally biased region" description="Basic residues" evidence="1">
    <location>
        <begin position="1"/>
        <end position="18"/>
    </location>
</feature>
<evidence type="ECO:0000313" key="3">
    <source>
        <dbReference type="Proteomes" id="UP000320722"/>
    </source>
</evidence>
<feature type="region of interest" description="Disordered" evidence="1">
    <location>
        <begin position="1"/>
        <end position="51"/>
    </location>
</feature>
<organism evidence="2 3">
    <name type="scientific">Gimesia chilikensis</name>
    <dbReference type="NCBI Taxonomy" id="2605989"/>
    <lineage>
        <taxon>Bacteria</taxon>
        <taxon>Pseudomonadati</taxon>
        <taxon>Planctomycetota</taxon>
        <taxon>Planctomycetia</taxon>
        <taxon>Planctomycetales</taxon>
        <taxon>Planctomycetaceae</taxon>
        <taxon>Gimesia</taxon>
    </lineage>
</organism>
<evidence type="ECO:0000313" key="2">
    <source>
        <dbReference type="EMBL" id="QDU01825.1"/>
    </source>
</evidence>